<gene>
    <name evidence="2" type="ORF">BJP36_08360</name>
</gene>
<feature type="transmembrane region" description="Helical" evidence="1">
    <location>
        <begin position="326"/>
        <end position="350"/>
    </location>
</feature>
<evidence type="ECO:0000313" key="2">
    <source>
        <dbReference type="EMBL" id="AOY79935.1"/>
    </source>
</evidence>
<organism evidence="2 3">
    <name type="scientific">Moorena producens (strain JHB)</name>
    <dbReference type="NCBI Taxonomy" id="1454205"/>
    <lineage>
        <taxon>Bacteria</taxon>
        <taxon>Bacillati</taxon>
        <taxon>Cyanobacteriota</taxon>
        <taxon>Cyanophyceae</taxon>
        <taxon>Coleofasciculales</taxon>
        <taxon>Coleofasciculaceae</taxon>
        <taxon>Moorena</taxon>
    </lineage>
</organism>
<reference evidence="3" key="1">
    <citation type="submission" date="2016-10" db="EMBL/GenBank/DDBJ databases">
        <title>Comparative genomics uncovers the prolific and rare metabolic potential of the cyanobacterial genus Moorea.</title>
        <authorList>
            <person name="Leao T."/>
            <person name="Castelao G."/>
            <person name="Korobeynikov A."/>
            <person name="Monroe E.A."/>
            <person name="Podell S."/>
            <person name="Glukhov E."/>
            <person name="Allen E."/>
            <person name="Gerwick W.H."/>
            <person name="Gerwick L."/>
        </authorList>
    </citation>
    <scope>NUCLEOTIDE SEQUENCE [LARGE SCALE GENOMIC DNA]</scope>
    <source>
        <strain evidence="3">JHB</strain>
    </source>
</reference>
<dbReference type="EMBL" id="CP017708">
    <property type="protein sequence ID" value="AOY79935.1"/>
    <property type="molecule type" value="Genomic_DNA"/>
</dbReference>
<dbReference type="AlphaFoldDB" id="A0A1D9FXB4"/>
<protein>
    <submittedName>
        <fullName evidence="2">Uncharacterized protein</fullName>
    </submittedName>
</protein>
<keyword evidence="1" id="KW-1133">Transmembrane helix</keyword>
<feature type="transmembrane region" description="Helical" evidence="1">
    <location>
        <begin position="6"/>
        <end position="24"/>
    </location>
</feature>
<sequence length="374" mass="42093">MDLSAILNVALGLFFVYLITSLLASEIQEYLASVLQWRTKHLQRAIENLINGGIQLQNITLKDVVDESDEESVNVTVDQINNLKKTKRLLKKLYQNPLLKSVNHEAKSLDNENQLKSKSNSTVSGPSYIPSDTFATALIMIIVQQASTFKNNAEITLDNFKTALEEDKIKNLLPEDLKITLLTLIDKAKFEYSDRNKDLKKLQEELATWFDESMARAAGVYKRQSKAISFLIGLVISLALNIDTINISNQFYKNHSVRAAANQVTNRIVNETSACLQQESNNNDCYDSITSAVDDLAFLPIGWGETNLVEQFEEPLHLPRELGLTWVYFKFVVGIILSAIAICMGAPFWFEVLNKLVNVRNTGDKPKSSRIDSQ</sequence>
<keyword evidence="1" id="KW-0812">Transmembrane</keyword>
<dbReference type="Proteomes" id="UP000176944">
    <property type="component" value="Chromosome"/>
</dbReference>
<keyword evidence="1" id="KW-0472">Membrane</keyword>
<evidence type="ECO:0000256" key="1">
    <source>
        <dbReference type="SAM" id="Phobius"/>
    </source>
</evidence>
<name>A0A1D9FXB4_MOOP1</name>
<evidence type="ECO:0000313" key="3">
    <source>
        <dbReference type="Proteomes" id="UP000176944"/>
    </source>
</evidence>
<feature type="transmembrane region" description="Helical" evidence="1">
    <location>
        <begin position="227"/>
        <end position="247"/>
    </location>
</feature>
<proteinExistence type="predicted"/>
<accession>A0A1D9FXB4</accession>